<dbReference type="PANTHER" id="PTHR24414">
    <property type="entry name" value="F-BOX/KELCH-REPEAT PROTEIN SKIP4"/>
    <property type="match status" value="1"/>
</dbReference>
<evidence type="ECO:0000259" key="2">
    <source>
        <dbReference type="Pfam" id="PF25210"/>
    </source>
</evidence>
<name>A0A199UWS7_ANACO</name>
<organism evidence="3 4">
    <name type="scientific">Ananas comosus</name>
    <name type="common">Pineapple</name>
    <name type="synonym">Ananas ananas</name>
    <dbReference type="NCBI Taxonomy" id="4615"/>
    <lineage>
        <taxon>Eukaryota</taxon>
        <taxon>Viridiplantae</taxon>
        <taxon>Streptophyta</taxon>
        <taxon>Embryophyta</taxon>
        <taxon>Tracheophyta</taxon>
        <taxon>Spermatophyta</taxon>
        <taxon>Magnoliopsida</taxon>
        <taxon>Liliopsida</taxon>
        <taxon>Poales</taxon>
        <taxon>Bromeliaceae</taxon>
        <taxon>Bromelioideae</taxon>
        <taxon>Ananas</taxon>
    </lineage>
</organism>
<dbReference type="Gene3D" id="2.120.10.80">
    <property type="entry name" value="Kelch-type beta propeller"/>
    <property type="match status" value="1"/>
</dbReference>
<evidence type="ECO:0000313" key="4">
    <source>
        <dbReference type="Proteomes" id="UP000092600"/>
    </source>
</evidence>
<dbReference type="Pfam" id="PF25210">
    <property type="entry name" value="Kelch_FKB95"/>
    <property type="match status" value="1"/>
</dbReference>
<dbReference type="Pfam" id="PF00646">
    <property type="entry name" value="F-box"/>
    <property type="match status" value="1"/>
</dbReference>
<feature type="domain" description="FKB95-like N-terminal Kelch" evidence="2">
    <location>
        <begin position="84"/>
        <end position="333"/>
    </location>
</feature>
<reference evidence="3 4" key="1">
    <citation type="journal article" date="2016" name="DNA Res.">
        <title>The draft genome of MD-2 pineapple using hybrid error correction of long reads.</title>
        <authorList>
            <person name="Redwan R.M."/>
            <person name="Saidin A."/>
            <person name="Kumar S.V."/>
        </authorList>
    </citation>
    <scope>NUCLEOTIDE SEQUENCE [LARGE SCALE GENOMIC DNA]</scope>
    <source>
        <strain evidence="4">cv. MD2</strain>
        <tissue evidence="3">Leaf</tissue>
    </source>
</reference>
<dbReference type="InterPro" id="IPR050354">
    <property type="entry name" value="F-box/kelch-repeat_ARATH"/>
</dbReference>
<dbReference type="PANTHER" id="PTHR24414:SF23">
    <property type="entry name" value="F-BOX_KELCH-REPEAT PROTEIN SKIP6"/>
    <property type="match status" value="1"/>
</dbReference>
<evidence type="ECO:0000259" key="1">
    <source>
        <dbReference type="Pfam" id="PF00646"/>
    </source>
</evidence>
<sequence length="352" mass="37345">MGDAALIPGLPDDVAVRCIARAPRSSHPELCRVSRSWRSLLRSPLLFSVRSALGAAEPVLCLNLRSPTDQSRWLLLHRGRRNPSPLPAPPLPSLGSAAAALGPFLFVLGGSLAGVPSAAVQVLDARLPRWSLGPCMSAPREFAAAAALGGRIYAVGGCVPISEAWAESLDPSASSAAAAWVVVPSPAHVREKWMHGSAVLAGRLLAVADRGGVVYDPAAEPPWAAVAPGLDQGWRGRAAAVGGILYSYDFLGHIKGYDPELDEWKRVEGVERELPKFLCGATLSNLGGMLCVVWEGKEKGDRRKKEMVIDWAGIEVSRTSDGGLKGRVLWVESIELAVPRGSFIAHCLALEL</sequence>
<dbReference type="InterPro" id="IPR057499">
    <property type="entry name" value="Kelch_FKB95"/>
</dbReference>
<dbReference type="InterPro" id="IPR015915">
    <property type="entry name" value="Kelch-typ_b-propeller"/>
</dbReference>
<comment type="caution">
    <text evidence="3">The sequence shown here is derived from an EMBL/GenBank/DDBJ whole genome shotgun (WGS) entry which is preliminary data.</text>
</comment>
<dbReference type="STRING" id="4615.A0A199UWS7"/>
<protein>
    <submittedName>
        <fullName evidence="3">F-box/kelch-repeat protein SKIP6</fullName>
    </submittedName>
</protein>
<feature type="domain" description="F-box" evidence="1">
    <location>
        <begin position="8"/>
        <end position="46"/>
    </location>
</feature>
<dbReference type="CDD" id="cd22152">
    <property type="entry name" value="F-box_AtAFR-like"/>
    <property type="match status" value="1"/>
</dbReference>
<gene>
    <name evidence="3" type="ORF">ACMD2_26557</name>
</gene>
<proteinExistence type="predicted"/>
<evidence type="ECO:0000313" key="3">
    <source>
        <dbReference type="EMBL" id="OAY69224.1"/>
    </source>
</evidence>
<dbReference type="Proteomes" id="UP000092600">
    <property type="component" value="Unassembled WGS sequence"/>
</dbReference>
<accession>A0A199UWS7</accession>
<dbReference type="EMBL" id="LSRQ01004495">
    <property type="protein sequence ID" value="OAY69224.1"/>
    <property type="molecule type" value="Genomic_DNA"/>
</dbReference>
<dbReference type="InterPro" id="IPR001810">
    <property type="entry name" value="F-box_dom"/>
</dbReference>
<dbReference type="AlphaFoldDB" id="A0A199UWS7"/>
<dbReference type="SUPFAM" id="SSF117281">
    <property type="entry name" value="Kelch motif"/>
    <property type="match status" value="1"/>
</dbReference>